<dbReference type="InterPro" id="IPR000250">
    <property type="entry name" value="Peptidase_G1"/>
</dbReference>
<dbReference type="PANTHER" id="PTHR37536">
    <property type="entry name" value="PUTATIVE (AFU_ORTHOLOGUE AFUA_3G02970)-RELATED"/>
    <property type="match status" value="1"/>
</dbReference>
<dbReference type="PRINTS" id="PR00977">
    <property type="entry name" value="SCYTLDPTASE"/>
</dbReference>
<dbReference type="OrthoDB" id="2862635at2759"/>
<dbReference type="SUPFAM" id="SSF49899">
    <property type="entry name" value="Concanavalin A-like lectins/glucanases"/>
    <property type="match status" value="1"/>
</dbReference>
<feature type="compositionally biased region" description="Polar residues" evidence="2">
    <location>
        <begin position="42"/>
        <end position="56"/>
    </location>
</feature>
<dbReference type="Proteomes" id="UP000007796">
    <property type="component" value="Unassembled WGS sequence"/>
</dbReference>
<dbReference type="CDD" id="cd13426">
    <property type="entry name" value="Peptidase_G1"/>
    <property type="match status" value="1"/>
</dbReference>
<dbReference type="AlphaFoldDB" id="F0XRX3"/>
<feature type="signal peptide" evidence="3">
    <location>
        <begin position="1"/>
        <end position="17"/>
    </location>
</feature>
<evidence type="ECO:0000313" key="4">
    <source>
        <dbReference type="EMBL" id="EFW99492.1"/>
    </source>
</evidence>
<keyword evidence="5" id="KW-1185">Reference proteome</keyword>
<gene>
    <name evidence="4" type="ORF">CMQ_7860</name>
</gene>
<dbReference type="PANTHER" id="PTHR37536:SF1">
    <property type="entry name" value="ASPERGILLOPEPSIN, PUTAITVE (AFU_ORTHOLOGUE AFUA_7G01200)"/>
    <property type="match status" value="1"/>
</dbReference>
<keyword evidence="3" id="KW-0732">Signal</keyword>
<name>F0XRX3_GROCL</name>
<accession>F0XRX3</accession>
<proteinExistence type="predicted"/>
<feature type="compositionally biased region" description="Low complexity" evidence="2">
    <location>
        <begin position="21"/>
        <end position="30"/>
    </location>
</feature>
<dbReference type="GO" id="GO:0006508">
    <property type="term" value="P:proteolysis"/>
    <property type="evidence" value="ECO:0007669"/>
    <property type="project" value="InterPro"/>
</dbReference>
<reference evidence="4 5" key="1">
    <citation type="journal article" date="2011" name="Proc. Natl. Acad. Sci. U.S.A.">
        <title>Genome and transcriptome analyses of the mountain pine beetle-fungal symbiont Grosmannia clavigera, a lodgepole pine pathogen.</title>
        <authorList>
            <person name="DiGuistini S."/>
            <person name="Wang Y."/>
            <person name="Liao N.Y."/>
            <person name="Taylor G."/>
            <person name="Tanguay P."/>
            <person name="Feau N."/>
            <person name="Henrissat B."/>
            <person name="Chan S.K."/>
            <person name="Hesse-Orce U."/>
            <person name="Alamouti S.M."/>
            <person name="Tsui C.K.M."/>
            <person name="Docking R.T."/>
            <person name="Levasseur A."/>
            <person name="Haridas S."/>
            <person name="Robertson G."/>
            <person name="Birol I."/>
            <person name="Holt R.A."/>
            <person name="Marra M.A."/>
            <person name="Hamelin R.C."/>
            <person name="Hirst M."/>
            <person name="Jones S.J.M."/>
            <person name="Bohlmann J."/>
            <person name="Breuil C."/>
        </authorList>
    </citation>
    <scope>NUCLEOTIDE SEQUENCE [LARGE SCALE GENOMIC DNA]</scope>
    <source>
        <strain evidence="5">kw1407 / UAMH 11150</strain>
    </source>
</reference>
<dbReference type="RefSeq" id="XP_014168975.1">
    <property type="nucleotide sequence ID" value="XM_014313500.1"/>
</dbReference>
<evidence type="ECO:0000256" key="3">
    <source>
        <dbReference type="SAM" id="SignalP"/>
    </source>
</evidence>
<dbReference type="STRING" id="655863.F0XRX3"/>
<dbReference type="GO" id="GO:0070007">
    <property type="term" value="F:glutamic-type endopeptidase activity"/>
    <property type="evidence" value="ECO:0007669"/>
    <property type="project" value="InterPro"/>
</dbReference>
<feature type="region of interest" description="Disordered" evidence="2">
    <location>
        <begin position="21"/>
        <end position="64"/>
    </location>
</feature>
<dbReference type="HOGENOM" id="CLU_066466_0_0_1"/>
<dbReference type="GeneID" id="25981451"/>
<dbReference type="Pfam" id="PF01828">
    <property type="entry name" value="Peptidase_A4"/>
    <property type="match status" value="1"/>
</dbReference>
<dbReference type="eggNOG" id="ENOG502RYPY">
    <property type="taxonomic scope" value="Eukaryota"/>
</dbReference>
<dbReference type="Gene3D" id="2.60.120.700">
    <property type="entry name" value="Peptidase G1"/>
    <property type="match status" value="1"/>
</dbReference>
<feature type="active site" description="Proton acceptor" evidence="1">
    <location>
        <position position="244"/>
    </location>
</feature>
<dbReference type="InterPro" id="IPR038656">
    <property type="entry name" value="Peptidase_G1_sf"/>
</dbReference>
<evidence type="ECO:0000313" key="5">
    <source>
        <dbReference type="Proteomes" id="UP000007796"/>
    </source>
</evidence>
<evidence type="ECO:0000256" key="1">
    <source>
        <dbReference type="PIRSR" id="PIRSR600250-50"/>
    </source>
</evidence>
<evidence type="ECO:0000256" key="2">
    <source>
        <dbReference type="SAM" id="MobiDB-lite"/>
    </source>
</evidence>
<protein>
    <submittedName>
        <fullName evidence="4">Aspergillopepsin-2</fullName>
    </submittedName>
</protein>
<feature type="chain" id="PRO_5003261022" evidence="3">
    <location>
        <begin position="18"/>
        <end position="309"/>
    </location>
</feature>
<dbReference type="EMBL" id="GL629990">
    <property type="protein sequence ID" value="EFW99492.1"/>
    <property type="molecule type" value="Genomic_DNA"/>
</dbReference>
<sequence>MKFSAAVAATLCASALAAPAPAPAPARSVAKNQGLARKSRLSRANQLQQKRTSSPTFGHAAGHRTGLNHKAATSAITTDHSAATEVSETTDDSVEDWLNGSWSGVVVQPGAGDIVGVSATFALPNVKLPTDGAQVKATTHTASAWVGIDGYSCGTGLWQAGVDGNVDESGAVSWYAWYEWYPAGTIVVDLGDLGVGDKIFVNVTASSTTHGSVYMENLAAGKSFSKDVTSTDELCLADAEWIQEDLVADSTAEGQADFGTITFANATAYTKTGTLPPTSDTNLMDIKDSNNRQLTSTTYTKDAVIIKYL</sequence>
<dbReference type="InterPro" id="IPR013320">
    <property type="entry name" value="ConA-like_dom_sf"/>
</dbReference>
<organism evidence="5">
    <name type="scientific">Grosmannia clavigera (strain kw1407 / UAMH 11150)</name>
    <name type="common">Blue stain fungus</name>
    <name type="synonym">Graphiocladiella clavigera</name>
    <dbReference type="NCBI Taxonomy" id="655863"/>
    <lineage>
        <taxon>Eukaryota</taxon>
        <taxon>Fungi</taxon>
        <taxon>Dikarya</taxon>
        <taxon>Ascomycota</taxon>
        <taxon>Pezizomycotina</taxon>
        <taxon>Sordariomycetes</taxon>
        <taxon>Sordariomycetidae</taxon>
        <taxon>Ophiostomatales</taxon>
        <taxon>Ophiostomataceae</taxon>
        <taxon>Leptographium</taxon>
    </lineage>
</organism>
<dbReference type="InParanoid" id="F0XRX3"/>